<accession>A0AAX0WIN4</accession>
<dbReference type="AlphaFoldDB" id="A0AAX0WIN4"/>
<feature type="signal peptide" evidence="3">
    <location>
        <begin position="1"/>
        <end position="31"/>
    </location>
</feature>
<evidence type="ECO:0000256" key="1">
    <source>
        <dbReference type="ARBA" id="ARBA00022801"/>
    </source>
</evidence>
<dbReference type="Gene3D" id="3.30.379.10">
    <property type="entry name" value="Chitobiase/beta-hexosaminidase domain 2-like"/>
    <property type="match status" value="1"/>
</dbReference>
<comment type="caution">
    <text evidence="5">The sequence shown here is derived from an EMBL/GenBank/DDBJ whole genome shotgun (WGS) entry which is preliminary data.</text>
</comment>
<dbReference type="GO" id="GO:0005975">
    <property type="term" value="P:carbohydrate metabolic process"/>
    <property type="evidence" value="ECO:0007669"/>
    <property type="project" value="UniProtKB-ARBA"/>
</dbReference>
<gene>
    <name evidence="5" type="ORF">CXT95_09140</name>
</gene>
<feature type="domain" description="Beta-hexosaminidase bacterial type N-terminal" evidence="4">
    <location>
        <begin position="50"/>
        <end position="104"/>
    </location>
</feature>
<evidence type="ECO:0000256" key="2">
    <source>
        <dbReference type="ARBA" id="ARBA00023295"/>
    </source>
</evidence>
<dbReference type="GO" id="GO:0016798">
    <property type="term" value="F:hydrolase activity, acting on glycosyl bonds"/>
    <property type="evidence" value="ECO:0007669"/>
    <property type="project" value="UniProtKB-KW"/>
</dbReference>
<organism evidence="5 6">
    <name type="scientific">Akkermansia muciniphila</name>
    <dbReference type="NCBI Taxonomy" id="239935"/>
    <lineage>
        <taxon>Bacteria</taxon>
        <taxon>Pseudomonadati</taxon>
        <taxon>Verrucomicrobiota</taxon>
        <taxon>Verrucomicrobiia</taxon>
        <taxon>Verrucomicrobiales</taxon>
        <taxon>Akkermansiaceae</taxon>
        <taxon>Akkermansia</taxon>
    </lineage>
</organism>
<reference evidence="5 6" key="1">
    <citation type="journal article" date="2017" name="BMC Genomics">
        <title>Genome sequencing of 39 Akkermansia muciniphila isolates reveals its population structure, genomic and functional diverisity, and global distribution in mammalian gut microbiotas.</title>
        <authorList>
            <person name="Guo X."/>
            <person name="Li S."/>
            <person name="Zhang J."/>
            <person name="Wu F."/>
            <person name="Li X."/>
            <person name="Wu D."/>
            <person name="Zhang M."/>
            <person name="Ou Z."/>
            <person name="Jie Z."/>
            <person name="Yan Q."/>
            <person name="Li P."/>
            <person name="Yi J."/>
            <person name="Peng Y."/>
        </authorList>
    </citation>
    <scope>NUCLEOTIDE SEQUENCE [LARGE SCALE GENOMIC DNA]</scope>
    <source>
        <strain evidence="5 6">GP28</strain>
    </source>
</reference>
<keyword evidence="2" id="KW-0326">Glycosidase</keyword>
<proteinExistence type="predicted"/>
<evidence type="ECO:0000256" key="3">
    <source>
        <dbReference type="SAM" id="SignalP"/>
    </source>
</evidence>
<feature type="non-terminal residue" evidence="5">
    <location>
        <position position="106"/>
    </location>
</feature>
<dbReference type="EMBL" id="PJLB01000010">
    <property type="protein sequence ID" value="PND01545.1"/>
    <property type="molecule type" value="Genomic_DNA"/>
</dbReference>
<dbReference type="Pfam" id="PF02838">
    <property type="entry name" value="Glyco_hydro_20b"/>
    <property type="match status" value="1"/>
</dbReference>
<evidence type="ECO:0000313" key="5">
    <source>
        <dbReference type="EMBL" id="PND01545.1"/>
    </source>
</evidence>
<dbReference type="InterPro" id="IPR029018">
    <property type="entry name" value="Hex-like_dom2"/>
</dbReference>
<sequence length="106" mass="11596">MVESFPKQFFMMFKLPLILACAIFSAHMACAAAADKYSVIPEPEKTELQHNSTGTLKLLSDQEVPTLGTDAYRLTVTPQGAHLASGGREGRIYGLATLRQLRDQLA</sequence>
<protein>
    <submittedName>
        <fullName evidence="5">Beta-N-acetylhexosaminidase</fullName>
    </submittedName>
</protein>
<keyword evidence="3" id="KW-0732">Signal</keyword>
<dbReference type="SUPFAM" id="SSF55545">
    <property type="entry name" value="beta-N-acetylhexosaminidase-like domain"/>
    <property type="match status" value="1"/>
</dbReference>
<dbReference type="Proteomes" id="UP000236075">
    <property type="component" value="Unassembled WGS sequence"/>
</dbReference>
<keyword evidence="1" id="KW-0378">Hydrolase</keyword>
<evidence type="ECO:0000259" key="4">
    <source>
        <dbReference type="Pfam" id="PF02838"/>
    </source>
</evidence>
<name>A0AAX0WIN4_9BACT</name>
<feature type="chain" id="PRO_5043667910" evidence="3">
    <location>
        <begin position="32"/>
        <end position="106"/>
    </location>
</feature>
<dbReference type="InterPro" id="IPR015882">
    <property type="entry name" value="HEX_bac_N"/>
</dbReference>
<evidence type="ECO:0000313" key="6">
    <source>
        <dbReference type="Proteomes" id="UP000236075"/>
    </source>
</evidence>